<keyword evidence="2" id="KW-1185">Reference proteome</keyword>
<evidence type="ECO:0000313" key="2">
    <source>
        <dbReference type="Proteomes" id="UP001204772"/>
    </source>
</evidence>
<organism evidence="1 2">
    <name type="scientific">Runella salmonicolor</name>
    <dbReference type="NCBI Taxonomy" id="2950278"/>
    <lineage>
        <taxon>Bacteria</taxon>
        <taxon>Pseudomonadati</taxon>
        <taxon>Bacteroidota</taxon>
        <taxon>Cytophagia</taxon>
        <taxon>Cytophagales</taxon>
        <taxon>Spirosomataceae</taxon>
        <taxon>Runella</taxon>
    </lineage>
</organism>
<dbReference type="Gene3D" id="3.10.450.50">
    <property type="match status" value="1"/>
</dbReference>
<dbReference type="Proteomes" id="UP001204772">
    <property type="component" value="Unassembled WGS sequence"/>
</dbReference>
<proteinExistence type="predicted"/>
<dbReference type="SUPFAM" id="SSF54427">
    <property type="entry name" value="NTF2-like"/>
    <property type="match status" value="1"/>
</dbReference>
<evidence type="ECO:0000313" key="1">
    <source>
        <dbReference type="EMBL" id="MCP1381639.1"/>
    </source>
</evidence>
<reference evidence="1 2" key="1">
    <citation type="submission" date="2022-06" db="EMBL/GenBank/DDBJ databases">
        <title>Runella sp. S5 genome sequencing.</title>
        <authorList>
            <person name="Park S."/>
        </authorList>
    </citation>
    <scope>NUCLEOTIDE SEQUENCE [LARGE SCALE GENOMIC DNA]</scope>
    <source>
        <strain evidence="1 2">S5</strain>
    </source>
</reference>
<dbReference type="RefSeq" id="WP_253525383.1">
    <property type="nucleotide sequence ID" value="NZ_JAMZEL010000001.1"/>
</dbReference>
<dbReference type="EMBL" id="JAMZEL010000001">
    <property type="protein sequence ID" value="MCP1381639.1"/>
    <property type="molecule type" value="Genomic_DNA"/>
</dbReference>
<gene>
    <name evidence="1" type="ORF">NCI00_04350</name>
</gene>
<accession>A0ABT1FIS4</accession>
<sequence length="171" mass="19208">MKSKAFFPTVIFLACIATTKVIGQTNTDALRIAEIDKSYWKEISRTVKEGDFEGYKATCHENAVLVTTSGKNKYSVPMTAALAGWKQGFLDTKNGKQMDNVQFRFSQRIGGETTAHETGIFYFTSHDSTGKLIAESYTHLEALLVKQGDKWVCLMEYQKSKAAKEEWDALK</sequence>
<name>A0ABT1FIS4_9BACT</name>
<dbReference type="PROSITE" id="PS51257">
    <property type="entry name" value="PROKAR_LIPOPROTEIN"/>
    <property type="match status" value="1"/>
</dbReference>
<dbReference type="InterPro" id="IPR032710">
    <property type="entry name" value="NTF2-like_dom_sf"/>
</dbReference>
<comment type="caution">
    <text evidence="1">The sequence shown here is derived from an EMBL/GenBank/DDBJ whole genome shotgun (WGS) entry which is preliminary data.</text>
</comment>
<protein>
    <submittedName>
        <fullName evidence="1">Nuclear transport factor 2 family protein</fullName>
    </submittedName>
</protein>